<proteinExistence type="predicted"/>
<reference evidence="1 2" key="1">
    <citation type="submission" date="2018-10" db="EMBL/GenBank/DDBJ databases">
        <authorList>
            <person name="Chen W.-M."/>
        </authorList>
    </citation>
    <scope>NUCLEOTIDE SEQUENCE [LARGE SCALE GENOMIC DNA]</scope>
    <source>
        <strain evidence="1 2">H-5</strain>
    </source>
</reference>
<organism evidence="1 2">
    <name type="scientific">Pseudomethylobacillus aquaticus</name>
    <dbReference type="NCBI Taxonomy" id="2676064"/>
    <lineage>
        <taxon>Bacteria</taxon>
        <taxon>Pseudomonadati</taxon>
        <taxon>Pseudomonadota</taxon>
        <taxon>Betaproteobacteria</taxon>
        <taxon>Nitrosomonadales</taxon>
        <taxon>Methylophilaceae</taxon>
        <taxon>Pseudomethylobacillus</taxon>
    </lineage>
</organism>
<evidence type="ECO:0000313" key="1">
    <source>
        <dbReference type="EMBL" id="ROH88201.1"/>
    </source>
</evidence>
<gene>
    <name evidence="1" type="ORF">ED236_01640</name>
</gene>
<dbReference type="Proteomes" id="UP000275137">
    <property type="component" value="Unassembled WGS sequence"/>
</dbReference>
<accession>A0A3N0V6H8</accession>
<keyword evidence="2" id="KW-1185">Reference proteome</keyword>
<evidence type="ECO:0000313" key="2">
    <source>
        <dbReference type="Proteomes" id="UP000275137"/>
    </source>
</evidence>
<name>A0A3N0V6H8_9PROT</name>
<dbReference type="AlphaFoldDB" id="A0A3N0V6H8"/>
<dbReference type="EMBL" id="RJVP01000001">
    <property type="protein sequence ID" value="ROH88201.1"/>
    <property type="molecule type" value="Genomic_DNA"/>
</dbReference>
<comment type="caution">
    <text evidence="1">The sequence shown here is derived from an EMBL/GenBank/DDBJ whole genome shotgun (WGS) entry which is preliminary data.</text>
</comment>
<sequence length="75" mass="8146">MPSTRSGMFYIKIACTNAPLAAEAGIKHLRQALLPMMKISAPGFGLRPKSITTSIEIKSNGAQILRRFAIHNFCG</sequence>
<protein>
    <submittedName>
        <fullName evidence="1">Uncharacterized protein</fullName>
    </submittedName>
</protein>